<dbReference type="AlphaFoldDB" id="A0A1G8I246"/>
<dbReference type="Gene3D" id="3.40.50.2300">
    <property type="match status" value="1"/>
</dbReference>
<evidence type="ECO:0000313" key="3">
    <source>
        <dbReference type="EMBL" id="SDI12882.1"/>
    </source>
</evidence>
<name>A0A1G8I246_9RHOO</name>
<evidence type="ECO:0000313" key="4">
    <source>
        <dbReference type="Proteomes" id="UP000198607"/>
    </source>
</evidence>
<dbReference type="STRING" id="83767.SAMN05660652_02907"/>
<dbReference type="RefSeq" id="WP_091938625.1">
    <property type="nucleotide sequence ID" value="NZ_FNCY01000013.1"/>
</dbReference>
<dbReference type="InterPro" id="IPR001789">
    <property type="entry name" value="Sig_transdc_resp-reg_receiver"/>
</dbReference>
<protein>
    <submittedName>
        <fullName evidence="3">Response regulator receiver domain-containing protein</fullName>
    </submittedName>
</protein>
<feature type="modified residue" description="4-aspartylphosphate" evidence="1">
    <location>
        <position position="107"/>
    </location>
</feature>
<keyword evidence="1" id="KW-0597">Phosphoprotein</keyword>
<proteinExistence type="predicted"/>
<organism evidence="3 4">
    <name type="scientific">Propionivibrio dicarboxylicus</name>
    <dbReference type="NCBI Taxonomy" id="83767"/>
    <lineage>
        <taxon>Bacteria</taxon>
        <taxon>Pseudomonadati</taxon>
        <taxon>Pseudomonadota</taxon>
        <taxon>Betaproteobacteria</taxon>
        <taxon>Rhodocyclales</taxon>
        <taxon>Rhodocyclaceae</taxon>
        <taxon>Propionivibrio</taxon>
    </lineage>
</organism>
<dbReference type="PROSITE" id="PS50110">
    <property type="entry name" value="RESPONSE_REGULATORY"/>
    <property type="match status" value="1"/>
</dbReference>
<feature type="domain" description="Response regulatory" evidence="2">
    <location>
        <begin position="14"/>
        <end position="170"/>
    </location>
</feature>
<dbReference type="SUPFAM" id="SSF52172">
    <property type="entry name" value="CheY-like"/>
    <property type="match status" value="1"/>
</dbReference>
<dbReference type="Pfam" id="PF00072">
    <property type="entry name" value="Response_reg"/>
    <property type="match status" value="1"/>
</dbReference>
<evidence type="ECO:0000259" key="2">
    <source>
        <dbReference type="PROSITE" id="PS50110"/>
    </source>
</evidence>
<dbReference type="OrthoDB" id="5697380at2"/>
<gene>
    <name evidence="3" type="ORF">SAMN05660652_02907</name>
</gene>
<sequence>MTPYAIPPFYFPTTVAFIDDSPSFLESIALGLDSRLAYRKFDSPFSALVALNGATPALAIGEDLLSIYQHRGECSQAHHVIDINLDKIHRVVHNEQRFEQISVVVIDYDMPEINGLELCRGIRNPAVKKILLTGKADEQVGIQAFNEGIIDRFIKKQYPDAIARLNTAIADLQMEYLRQLQDALMHMLAVGSHVFLFDRMFAARFQEICKELNIVEHYLSCTPDGLLLLDTTGSAHLLIVQTEAMMRSHFEIADELGAPKELLQQLSSRHHIPYFWKTSGDYSPAYDDWKSCLYPAHEFTGQNGDNYLYTVINSPSAFNLKYIHSYGDYLDQLDAEARQGILGR</sequence>
<dbReference type="GO" id="GO:0000160">
    <property type="term" value="P:phosphorelay signal transduction system"/>
    <property type="evidence" value="ECO:0007669"/>
    <property type="project" value="InterPro"/>
</dbReference>
<evidence type="ECO:0000256" key="1">
    <source>
        <dbReference type="PROSITE-ProRule" id="PRU00169"/>
    </source>
</evidence>
<reference evidence="3 4" key="1">
    <citation type="submission" date="2016-10" db="EMBL/GenBank/DDBJ databases">
        <authorList>
            <person name="de Groot N.N."/>
        </authorList>
    </citation>
    <scope>NUCLEOTIDE SEQUENCE [LARGE SCALE GENOMIC DNA]</scope>
    <source>
        <strain evidence="3 4">DSM 5885</strain>
    </source>
</reference>
<dbReference type="InterPro" id="IPR011006">
    <property type="entry name" value="CheY-like_superfamily"/>
</dbReference>
<dbReference type="Proteomes" id="UP000198607">
    <property type="component" value="Unassembled WGS sequence"/>
</dbReference>
<keyword evidence="4" id="KW-1185">Reference proteome</keyword>
<dbReference type="EMBL" id="FNCY01000013">
    <property type="protein sequence ID" value="SDI12882.1"/>
    <property type="molecule type" value="Genomic_DNA"/>
</dbReference>
<accession>A0A1G8I246</accession>